<dbReference type="InterPro" id="IPR057990">
    <property type="entry name" value="TPR_SYO1"/>
</dbReference>
<dbReference type="Pfam" id="PF25567">
    <property type="entry name" value="TPR_SYO1"/>
    <property type="match status" value="1"/>
</dbReference>
<dbReference type="GO" id="GO:0042273">
    <property type="term" value="P:ribosomal large subunit biogenesis"/>
    <property type="evidence" value="ECO:0007669"/>
    <property type="project" value="TreeGrafter"/>
</dbReference>
<feature type="compositionally biased region" description="Basic and acidic residues" evidence="2">
    <location>
        <begin position="247"/>
        <end position="263"/>
    </location>
</feature>
<comment type="similarity">
    <text evidence="1">Belongs to the nuclear import and ribosome assembly adapter family.</text>
</comment>
<dbReference type="AlphaFoldDB" id="A0A077ZZQ2"/>
<sequence length="614" mass="70640">MSDDHLKQEKALMTIASISLNCDLPLEKFYNVASFFIRNLINQAYLIERIEFAQGIIKLGYLNCINELIQKCMRLLEHDTKLPANQQNPISIELYQTVIEQCFVNLSELFHFIEHGDLLKQLTQSEHTQQYFQLLLNCQTYPYMTVKIFRQISVFFKEMSSDNTYAKIFYSQPFCEFIKTFAANLNEDNCEFVSNLIVFFYNVLFNQGGFQLVHQNMEVINAVIAKIFSYHTPQQVFMKEFSSKYKPADKPVDENGKQKQKDADENEDENEDMLDEVEEEDDNEAELKEVKEDNVVKSVEYRLWKSLARSNQSVLDLLCEIIALSSSDQDDDEFEEIDDDEPAKDSNNEIVIDTDVIKKYCADLILSGDYYSKILQRAEAVPQYLGLPQEIETLMNEVQESSFGLLLNVIQNLGSLINQDMIYPLIASVKGTIDLNLYKCEETLFESLMQITLFVLNNDQSGLMKPYLFEQLLDPLIRLGNYVQLPEIKQLCVMALTLLLSTESSHSKSILTTPENIHVVSEILISSCKSGNLLLIAHAINGFFDIFSEANYNQSLVEKQVLEMMRAGLSALEQLYVQQSKAKIYSKNELKFAKESIENLPSFIDYKVKEMGLQ</sequence>
<feature type="region of interest" description="Disordered" evidence="2">
    <location>
        <begin position="247"/>
        <end position="287"/>
    </location>
</feature>
<protein>
    <recommendedName>
        <fullName evidence="3">SYO1-like TPR repeats domain-containing protein</fullName>
    </recommendedName>
</protein>
<feature type="compositionally biased region" description="Acidic residues" evidence="2">
    <location>
        <begin position="264"/>
        <end position="284"/>
    </location>
</feature>
<proteinExistence type="inferred from homology"/>
<dbReference type="SUPFAM" id="SSF48371">
    <property type="entry name" value="ARM repeat"/>
    <property type="match status" value="1"/>
</dbReference>
<dbReference type="GO" id="GO:0006606">
    <property type="term" value="P:protein import into nucleus"/>
    <property type="evidence" value="ECO:0007669"/>
    <property type="project" value="TreeGrafter"/>
</dbReference>
<evidence type="ECO:0000313" key="4">
    <source>
        <dbReference type="EMBL" id="CDW75365.1"/>
    </source>
</evidence>
<dbReference type="OrthoDB" id="288703at2759"/>
<evidence type="ECO:0000256" key="1">
    <source>
        <dbReference type="ARBA" id="ARBA00049983"/>
    </source>
</evidence>
<name>A0A077ZZQ2_STYLE</name>
<feature type="domain" description="SYO1-like TPR repeats" evidence="3">
    <location>
        <begin position="389"/>
        <end position="610"/>
    </location>
</feature>
<dbReference type="InParanoid" id="A0A077ZZQ2"/>
<dbReference type="GO" id="GO:0051082">
    <property type="term" value="F:unfolded protein binding"/>
    <property type="evidence" value="ECO:0007669"/>
    <property type="project" value="TreeGrafter"/>
</dbReference>
<dbReference type="EMBL" id="CCKQ01004211">
    <property type="protein sequence ID" value="CDW75365.1"/>
    <property type="molecule type" value="Genomic_DNA"/>
</dbReference>
<dbReference type="InterPro" id="IPR052616">
    <property type="entry name" value="SYO1-like"/>
</dbReference>
<evidence type="ECO:0000259" key="3">
    <source>
        <dbReference type="Pfam" id="PF25567"/>
    </source>
</evidence>
<dbReference type="InterPro" id="IPR011989">
    <property type="entry name" value="ARM-like"/>
</dbReference>
<dbReference type="Proteomes" id="UP000039865">
    <property type="component" value="Unassembled WGS sequence"/>
</dbReference>
<dbReference type="PANTHER" id="PTHR13347:SF1">
    <property type="entry name" value="HEAT REPEAT-CONTAINING PROTEIN 3"/>
    <property type="match status" value="1"/>
</dbReference>
<dbReference type="Gene3D" id="1.25.10.10">
    <property type="entry name" value="Leucine-rich Repeat Variant"/>
    <property type="match status" value="1"/>
</dbReference>
<evidence type="ECO:0000313" key="5">
    <source>
        <dbReference type="Proteomes" id="UP000039865"/>
    </source>
</evidence>
<organism evidence="4 5">
    <name type="scientific">Stylonychia lemnae</name>
    <name type="common">Ciliate</name>
    <dbReference type="NCBI Taxonomy" id="5949"/>
    <lineage>
        <taxon>Eukaryota</taxon>
        <taxon>Sar</taxon>
        <taxon>Alveolata</taxon>
        <taxon>Ciliophora</taxon>
        <taxon>Intramacronucleata</taxon>
        <taxon>Spirotrichea</taxon>
        <taxon>Stichotrichia</taxon>
        <taxon>Sporadotrichida</taxon>
        <taxon>Oxytrichidae</taxon>
        <taxon>Stylonychinae</taxon>
        <taxon>Stylonychia</taxon>
    </lineage>
</organism>
<keyword evidence="5" id="KW-1185">Reference proteome</keyword>
<accession>A0A077ZZQ2</accession>
<evidence type="ECO:0000256" key="2">
    <source>
        <dbReference type="SAM" id="MobiDB-lite"/>
    </source>
</evidence>
<reference evidence="4 5" key="1">
    <citation type="submission" date="2014-06" db="EMBL/GenBank/DDBJ databases">
        <authorList>
            <person name="Swart Estienne"/>
        </authorList>
    </citation>
    <scope>NUCLEOTIDE SEQUENCE [LARGE SCALE GENOMIC DNA]</scope>
    <source>
        <strain evidence="4 5">130c</strain>
    </source>
</reference>
<dbReference type="PANTHER" id="PTHR13347">
    <property type="entry name" value="HEAT REPEAT-CONTAINING PROTEIN 3"/>
    <property type="match status" value="1"/>
</dbReference>
<gene>
    <name evidence="4" type="primary">Contig11469.g12269</name>
    <name evidence="4" type="ORF">STYLEM_4354</name>
</gene>
<dbReference type="InterPro" id="IPR016024">
    <property type="entry name" value="ARM-type_fold"/>
</dbReference>